<accession>A0A9D4UDP1</accession>
<name>A0A9D4UDP1_ADICA</name>
<keyword evidence="2" id="KW-0694">RNA-binding</keyword>
<gene>
    <name evidence="5" type="ORF">GOP47_0018504</name>
</gene>
<dbReference type="GO" id="GO:0071207">
    <property type="term" value="F:histone pre-mRNA stem-loop binding"/>
    <property type="evidence" value="ECO:0007669"/>
    <property type="project" value="TreeGrafter"/>
</dbReference>
<evidence type="ECO:0000256" key="1">
    <source>
        <dbReference type="ARBA" id="ARBA00006151"/>
    </source>
</evidence>
<dbReference type="GO" id="GO:0051028">
    <property type="term" value="P:mRNA transport"/>
    <property type="evidence" value="ECO:0007669"/>
    <property type="project" value="TreeGrafter"/>
</dbReference>
<protein>
    <recommendedName>
        <fullName evidence="4">Histone RNA hairpin-binding protein RNA-binding domain-containing protein</fullName>
    </recommendedName>
</protein>
<comment type="caution">
    <text evidence="5">The sequence shown here is derived from an EMBL/GenBank/DDBJ whole genome shotgun (WGS) entry which is preliminary data.</text>
</comment>
<evidence type="ECO:0000259" key="4">
    <source>
        <dbReference type="Pfam" id="PF15247"/>
    </source>
</evidence>
<proteinExistence type="inferred from homology"/>
<dbReference type="InterPro" id="IPR029344">
    <property type="entry name" value="SLBP_RNA_bind"/>
</dbReference>
<dbReference type="PANTHER" id="PTHR17408:SF0">
    <property type="entry name" value="HISTONE RNA HAIRPIN-BINDING PROTEIN"/>
    <property type="match status" value="1"/>
</dbReference>
<feature type="region of interest" description="Disordered" evidence="3">
    <location>
        <begin position="190"/>
        <end position="215"/>
    </location>
</feature>
<evidence type="ECO:0000256" key="3">
    <source>
        <dbReference type="SAM" id="MobiDB-lite"/>
    </source>
</evidence>
<dbReference type="InterPro" id="IPR026502">
    <property type="entry name" value="SLBP1/SLBP2"/>
</dbReference>
<dbReference type="Pfam" id="PF15247">
    <property type="entry name" value="SLBP_RNA_bind"/>
    <property type="match status" value="1"/>
</dbReference>
<reference evidence="5" key="1">
    <citation type="submission" date="2021-01" db="EMBL/GenBank/DDBJ databases">
        <title>Adiantum capillus-veneris genome.</title>
        <authorList>
            <person name="Fang Y."/>
            <person name="Liao Q."/>
        </authorList>
    </citation>
    <scope>NUCLEOTIDE SEQUENCE</scope>
    <source>
        <strain evidence="5">H3</strain>
        <tissue evidence="5">Leaf</tissue>
    </source>
</reference>
<dbReference type="GO" id="GO:0005737">
    <property type="term" value="C:cytoplasm"/>
    <property type="evidence" value="ECO:0007669"/>
    <property type="project" value="TreeGrafter"/>
</dbReference>
<dbReference type="PANTHER" id="PTHR17408">
    <property type="entry name" value="HISTONE RNA HAIRPIN-BINDING PROTEIN"/>
    <property type="match status" value="1"/>
</dbReference>
<dbReference type="GO" id="GO:0071204">
    <property type="term" value="C:histone pre-mRNA 3'end processing complex"/>
    <property type="evidence" value="ECO:0007669"/>
    <property type="project" value="TreeGrafter"/>
</dbReference>
<feature type="domain" description="Histone RNA hairpin-binding protein RNA-binding" evidence="4">
    <location>
        <begin position="381"/>
        <end position="449"/>
    </location>
</feature>
<dbReference type="GO" id="GO:0006398">
    <property type="term" value="P:mRNA 3'-end processing by stem-loop binding and cleavage"/>
    <property type="evidence" value="ECO:0007669"/>
    <property type="project" value="TreeGrafter"/>
</dbReference>
<evidence type="ECO:0000313" key="6">
    <source>
        <dbReference type="Proteomes" id="UP000886520"/>
    </source>
</evidence>
<evidence type="ECO:0000256" key="2">
    <source>
        <dbReference type="ARBA" id="ARBA00022884"/>
    </source>
</evidence>
<dbReference type="Gene3D" id="1.10.8.1120">
    <property type="entry name" value="Histone RNA hairpin-binding protein RNA-binding domain"/>
    <property type="match status" value="1"/>
</dbReference>
<dbReference type="AlphaFoldDB" id="A0A9D4UDP1"/>
<keyword evidence="6" id="KW-1185">Reference proteome</keyword>
<dbReference type="GO" id="GO:0003729">
    <property type="term" value="F:mRNA binding"/>
    <property type="evidence" value="ECO:0007669"/>
    <property type="project" value="InterPro"/>
</dbReference>
<dbReference type="Proteomes" id="UP000886520">
    <property type="component" value="Chromosome 18"/>
</dbReference>
<organism evidence="5 6">
    <name type="scientific">Adiantum capillus-veneris</name>
    <name type="common">Maidenhair fern</name>
    <dbReference type="NCBI Taxonomy" id="13818"/>
    <lineage>
        <taxon>Eukaryota</taxon>
        <taxon>Viridiplantae</taxon>
        <taxon>Streptophyta</taxon>
        <taxon>Embryophyta</taxon>
        <taxon>Tracheophyta</taxon>
        <taxon>Polypodiopsida</taxon>
        <taxon>Polypodiidae</taxon>
        <taxon>Polypodiales</taxon>
        <taxon>Pteridineae</taxon>
        <taxon>Pteridaceae</taxon>
        <taxon>Vittarioideae</taxon>
        <taxon>Adiantum</taxon>
    </lineage>
</organism>
<dbReference type="InterPro" id="IPR038294">
    <property type="entry name" value="SLBP_RNA_bind_sf"/>
</dbReference>
<sequence length="520" mass="58611">MRISRSESPSPLPSLDSLPPMENLWALEAEREACLHGEDDLRQSEKGEGQRDGSCCWISSKRLQIDGELFYRRGVGEDSIIKNAEPGLHKNGEHYLFARYGDSRSALRHTERVKNGMRRFTSASRCYPPSVEAQRTDQFSTVTEAVNKGVHSYRTLRECSGKGMRTSGSIMHLSQSDQNGLASKSEDHFLLGQNGSNEHGRHLRKPSFRQGRDRCSNGAKISLKEDLESRMDFSGHMRAGRKRYNAAVAYRDAIRKRYDNATAYNADNSSTSKENNIQGPHILEPSTNKGLHVQETNHRVEQCSDENMSEVPKTMDIVDDAETIGVTSPATNCDNGNKISRKPSITTSSSVPRSLPAVFVDVTNRFELHVAPGMKEDAEETDAHRLSQRQRQIEYGKNTLGYECYVELVPRLKRKARDPQTPNPKQVCSKRSWDGQIRKWRRLLHVYDPPSEDGEEIAEDLSVLKLQRVCAEEIKSDAAATTTLPKRICESNGVTDNNSVEEMMGMQDANLTIYDDWMEV</sequence>
<dbReference type="EMBL" id="JABFUD020000018">
    <property type="protein sequence ID" value="KAI5065880.1"/>
    <property type="molecule type" value="Genomic_DNA"/>
</dbReference>
<evidence type="ECO:0000313" key="5">
    <source>
        <dbReference type="EMBL" id="KAI5065880.1"/>
    </source>
</evidence>
<dbReference type="FunFam" id="1.10.8.1120:FF:000001">
    <property type="entry name" value="Histone RNA hairpin-binding protein-like"/>
    <property type="match status" value="1"/>
</dbReference>
<comment type="similarity">
    <text evidence="1">Belongs to the SLBP family.</text>
</comment>
<dbReference type="OrthoDB" id="265795at2759"/>